<keyword evidence="2" id="KW-0614">Plasmid</keyword>
<name>A0A0D5MBD3_ENTFC</name>
<gene>
    <name evidence="2" type="ORF">pEfm12493_101</name>
</gene>
<evidence type="ECO:0000313" key="2">
    <source>
        <dbReference type="EMBL" id="AJY53585.1"/>
    </source>
</evidence>
<feature type="chain" id="PRO_5002295842" evidence="1">
    <location>
        <begin position="26"/>
        <end position="142"/>
    </location>
</feature>
<keyword evidence="1" id="KW-0732">Signal</keyword>
<organism evidence="2">
    <name type="scientific">Enterococcus faecium</name>
    <name type="common">Streptococcus faecium</name>
    <dbReference type="NCBI Taxonomy" id="1352"/>
    <lineage>
        <taxon>Bacteria</taxon>
        <taxon>Bacillati</taxon>
        <taxon>Bacillota</taxon>
        <taxon>Bacilli</taxon>
        <taxon>Lactobacillales</taxon>
        <taxon>Enterococcaceae</taxon>
        <taxon>Enterococcus</taxon>
    </lineage>
</organism>
<geneLocation type="plasmid" evidence="2">
    <name>pEfm12493</name>
</geneLocation>
<proteinExistence type="predicted"/>
<reference evidence="2" key="1">
    <citation type="journal article" date="2015" name="J. Antimicrob. Chemother.">
        <title>Vancomycin-resistant Enterococcus faecium harbouring vanN in Canada: a case and complete sequence of pEfm12493 harbouring the vanN operon.</title>
        <authorList>
            <person name="Boyd D.A."/>
            <person name="Levesque S."/>
            <person name="Picard A.C."/>
            <person name="Golding G.R."/>
        </authorList>
    </citation>
    <scope>NUCLEOTIDE SEQUENCE</scope>
    <source>
        <strain evidence="2">N12-493</strain>
        <plasmid evidence="2">pEfm12493</plasmid>
    </source>
</reference>
<sequence length="142" mass="15994">MKKLVISTMVFLSLGVASLGTKAHADEMDQVNTMPTSSLLEQTQATTSTRIDDGVYHPYWQSFDDKFNVGFDIVVANNEIIDAYNPWHDLTGMTVLFEDLKIVSPKEAIYYLQVQEGFQIVHQYLHAKINPAGVLEVFLTHS</sequence>
<dbReference type="AlphaFoldDB" id="A0A0D5MBD3"/>
<accession>A0A0D5MBD3</accession>
<dbReference type="EMBL" id="KP342511">
    <property type="protein sequence ID" value="AJY53585.1"/>
    <property type="molecule type" value="Genomic_DNA"/>
</dbReference>
<feature type="signal peptide" evidence="1">
    <location>
        <begin position="1"/>
        <end position="25"/>
    </location>
</feature>
<dbReference type="RefSeq" id="WP_172686656.1">
    <property type="nucleotide sequence ID" value="NZ_KP342511.1"/>
</dbReference>
<protein>
    <submittedName>
        <fullName evidence="2">Uncharacterized protein</fullName>
    </submittedName>
</protein>
<dbReference type="Gene3D" id="2.60.40.3860">
    <property type="match status" value="1"/>
</dbReference>
<evidence type="ECO:0000256" key="1">
    <source>
        <dbReference type="SAM" id="SignalP"/>
    </source>
</evidence>